<evidence type="ECO:0008006" key="4">
    <source>
        <dbReference type="Google" id="ProtNLM"/>
    </source>
</evidence>
<keyword evidence="1" id="KW-0460">Magnesium</keyword>
<dbReference type="GO" id="GO:0046872">
    <property type="term" value="F:metal ion binding"/>
    <property type="evidence" value="ECO:0007669"/>
    <property type="project" value="UniProtKB-KW"/>
</dbReference>
<dbReference type="Gene3D" id="1.20.58.2140">
    <property type="match status" value="1"/>
</dbReference>
<dbReference type="Proteomes" id="UP000002518">
    <property type="component" value="Chromosome"/>
</dbReference>
<dbReference type="EMBL" id="BA000002">
    <property type="protein sequence ID" value="BAA81439.1"/>
    <property type="molecule type" value="Genomic_DNA"/>
</dbReference>
<dbReference type="PIR" id="G72472">
    <property type="entry name" value="G72472"/>
</dbReference>
<dbReference type="RefSeq" id="WP_010866996.1">
    <property type="nucleotide sequence ID" value="NC_000854.2"/>
</dbReference>
<dbReference type="InterPro" id="IPR036081">
    <property type="entry name" value="Translin_sf"/>
</dbReference>
<organism evidence="2 3">
    <name type="scientific">Aeropyrum pernix (strain ATCC 700893 / DSM 11879 / JCM 9820 / NBRC 100138 / K1)</name>
    <dbReference type="NCBI Taxonomy" id="272557"/>
    <lineage>
        <taxon>Archaea</taxon>
        <taxon>Thermoproteota</taxon>
        <taxon>Thermoprotei</taxon>
        <taxon>Desulfurococcales</taxon>
        <taxon>Desulfurococcaceae</taxon>
        <taxon>Aeropyrum</taxon>
    </lineage>
</organism>
<proteinExistence type="predicted"/>
<dbReference type="PATRIC" id="fig|272557.25.peg.1610"/>
<dbReference type="PANTHER" id="PTHR10741">
    <property type="entry name" value="TRANSLIN AND TRANSLIN ASSOCIATED PROTEIN X"/>
    <property type="match status" value="1"/>
</dbReference>
<protein>
    <recommendedName>
        <fullName evidence="4">Haloacid dehalogenase</fullName>
    </recommendedName>
</protein>
<gene>
    <name evidence="2" type="ordered locus">APE_2424</name>
</gene>
<dbReference type="KEGG" id="ape:APE_2424"/>
<dbReference type="CDD" id="cd14820">
    <property type="entry name" value="TRAX"/>
    <property type="match status" value="1"/>
</dbReference>
<dbReference type="eggNOG" id="arCOG04318">
    <property type="taxonomic scope" value="Archaea"/>
</dbReference>
<dbReference type="GO" id="GO:0043565">
    <property type="term" value="F:sequence-specific DNA binding"/>
    <property type="evidence" value="ECO:0007669"/>
    <property type="project" value="InterPro"/>
</dbReference>
<feature type="binding site" evidence="1">
    <location>
        <position position="100"/>
    </location>
    <ligand>
        <name>Mg(2+)</name>
        <dbReference type="ChEBI" id="CHEBI:18420"/>
    </ligand>
</feature>
<accession>Q9Y961</accession>
<keyword evidence="3" id="KW-1185">Reference proteome</keyword>
<dbReference type="NCBIfam" id="NF011161">
    <property type="entry name" value="PRK14562.1-6"/>
    <property type="match status" value="1"/>
</dbReference>
<dbReference type="GeneID" id="1445409"/>
<keyword evidence="1" id="KW-0479">Metal-binding</keyword>
<dbReference type="Pfam" id="PF01997">
    <property type="entry name" value="Translin"/>
    <property type="match status" value="1"/>
</dbReference>
<evidence type="ECO:0000313" key="2">
    <source>
        <dbReference type="EMBL" id="BAA81439.1"/>
    </source>
</evidence>
<name>Q9Y961_AERPE</name>
<evidence type="ECO:0000313" key="3">
    <source>
        <dbReference type="Proteomes" id="UP000002518"/>
    </source>
</evidence>
<sequence>MAGWVNPSFDREKLRSVIDSAERVLSERDKAREEAIRLARDVVRYSGWAVTAVHKGSLEEAEGHLARAEEAAGMLRSILEPYPDLMTAGFANNAFSEYVEARLFIDIITGRGLSSPDELRVPIVPYIQGLGDLVGELRRLSLELVRRGEFRKAWSLLDIMEAIYLELRSLDYPEALLPGVRHKADVARRLVDDTKAMLADLESRSQLEYRLKEVLKRLEA</sequence>
<evidence type="ECO:0000256" key="1">
    <source>
        <dbReference type="PIRSR" id="PIRSR602848-1"/>
    </source>
</evidence>
<dbReference type="AlphaFoldDB" id="Q9Y961"/>
<dbReference type="STRING" id="272557.APE_2424"/>
<dbReference type="InterPro" id="IPR002848">
    <property type="entry name" value="Translin_fam"/>
</dbReference>
<reference evidence="2 3" key="1">
    <citation type="journal article" date="1999" name="DNA Res.">
        <title>Complete genome sequence of an aerobic hyper-thermophilic crenarchaeon, Aeropyrum pernix K1.</title>
        <authorList>
            <person name="Kawarabayasi Y."/>
            <person name="Hino Y."/>
            <person name="Horikawa H."/>
            <person name="Yamazaki S."/>
            <person name="Haikawa Y."/>
            <person name="Jin-no K."/>
            <person name="Takahashi M."/>
            <person name="Sekine M."/>
            <person name="Baba S."/>
            <person name="Ankai A."/>
            <person name="Kosugi H."/>
            <person name="Hosoyama A."/>
            <person name="Fukui S."/>
            <person name="Nagai Y."/>
            <person name="Nishijima K."/>
            <person name="Nakazawa H."/>
            <person name="Takamiya M."/>
            <person name="Masuda S."/>
            <person name="Funahashi T."/>
            <person name="Tanaka T."/>
            <person name="Kudoh Y."/>
            <person name="Yamazaki J."/>
            <person name="Kushida N."/>
            <person name="Oguchi A."/>
            <person name="Aoki K."/>
            <person name="Kubota K."/>
            <person name="Nakamura Y."/>
            <person name="Nomura N."/>
            <person name="Sako Y."/>
            <person name="Kikuchi H."/>
        </authorList>
    </citation>
    <scope>NUCLEOTIDE SEQUENCE [LARGE SCALE GENOMIC DNA]</scope>
    <source>
        <strain evidence="3">ATCC 700893 / DSM 11879 / JCM 9820 / NBRC 100138 / K1</strain>
    </source>
</reference>
<dbReference type="SUPFAM" id="SSF74784">
    <property type="entry name" value="Translin"/>
    <property type="match status" value="1"/>
</dbReference>
<dbReference type="EnsemblBacteria" id="BAA81439">
    <property type="protein sequence ID" value="BAA81439"/>
    <property type="gene ID" value="APE_2424"/>
</dbReference>